<sequence>MPYTLSKRKSKINIFIAETAGENAENIPQSLRSAHKICVIKDDKKNTRVYHRIETYYPGYMCC</sequence>
<proteinExistence type="predicted"/>
<dbReference type="AlphaFoldDB" id="A0A1B8HFL7"/>
<keyword evidence="2" id="KW-1185">Reference proteome</keyword>
<evidence type="ECO:0000313" key="2">
    <source>
        <dbReference type="Proteomes" id="UP000092377"/>
    </source>
</evidence>
<name>A0A1B8HFL7_9GAMM</name>
<reference evidence="2" key="1">
    <citation type="submission" date="2016-06" db="EMBL/GenBank/DDBJ databases">
        <authorList>
            <person name="Butler K."/>
        </authorList>
    </citation>
    <scope>NUCLEOTIDE SEQUENCE [LARGE SCALE GENOMIC DNA]</scope>
    <source>
        <strain evidence="2">GCSL-Mp20</strain>
    </source>
</reference>
<dbReference type="EMBL" id="LZEY01000023">
    <property type="protein sequence ID" value="OBU07810.1"/>
    <property type="molecule type" value="Genomic_DNA"/>
</dbReference>
<evidence type="ECO:0000313" key="1">
    <source>
        <dbReference type="EMBL" id="OBU07810.1"/>
    </source>
</evidence>
<protein>
    <submittedName>
        <fullName evidence="1">Uncharacterized protein</fullName>
    </submittedName>
</protein>
<dbReference type="Proteomes" id="UP000092377">
    <property type="component" value="Unassembled WGS sequence"/>
</dbReference>
<accession>A0A1B8HFL7</accession>
<gene>
    <name evidence="1" type="ORF">AYY18_06240</name>
</gene>
<organism evidence="1 2">
    <name type="scientific">Morganella psychrotolerans</name>
    <dbReference type="NCBI Taxonomy" id="368603"/>
    <lineage>
        <taxon>Bacteria</taxon>
        <taxon>Pseudomonadati</taxon>
        <taxon>Pseudomonadota</taxon>
        <taxon>Gammaproteobacteria</taxon>
        <taxon>Enterobacterales</taxon>
        <taxon>Morganellaceae</taxon>
        <taxon>Morganella</taxon>
    </lineage>
</organism>
<comment type="caution">
    <text evidence="1">The sequence shown here is derived from an EMBL/GenBank/DDBJ whole genome shotgun (WGS) entry which is preliminary data.</text>
</comment>